<feature type="domain" description="PPC" evidence="1">
    <location>
        <begin position="4"/>
        <end position="142"/>
    </location>
</feature>
<dbReference type="AlphaFoldDB" id="A0A9Q0KEL9"/>
<evidence type="ECO:0000313" key="3">
    <source>
        <dbReference type="Proteomes" id="UP001141806"/>
    </source>
</evidence>
<dbReference type="SUPFAM" id="SSF117856">
    <property type="entry name" value="AF0104/ALDC/Ptd012-like"/>
    <property type="match status" value="1"/>
</dbReference>
<dbReference type="CDD" id="cd11378">
    <property type="entry name" value="DUF296"/>
    <property type="match status" value="1"/>
</dbReference>
<proteinExistence type="predicted"/>
<dbReference type="EMBL" id="JAMYWD010000006">
    <property type="protein sequence ID" value="KAJ4969198.1"/>
    <property type="molecule type" value="Genomic_DNA"/>
</dbReference>
<dbReference type="Proteomes" id="UP001141806">
    <property type="component" value="Unassembled WGS sequence"/>
</dbReference>
<gene>
    <name evidence="2" type="ORF">NE237_015899</name>
</gene>
<dbReference type="PROSITE" id="PS51742">
    <property type="entry name" value="PPC"/>
    <property type="match status" value="1"/>
</dbReference>
<evidence type="ECO:0000259" key="1">
    <source>
        <dbReference type="PROSITE" id="PS51742"/>
    </source>
</evidence>
<dbReference type="InterPro" id="IPR005175">
    <property type="entry name" value="PPC_dom"/>
</dbReference>
<dbReference type="PANTHER" id="PTHR31100">
    <property type="entry name" value="AT-HOOK MOTIF NUCLEAR-LOCALIZED PROTEIN 15"/>
    <property type="match status" value="1"/>
</dbReference>
<dbReference type="Gene3D" id="3.30.1330.80">
    <property type="entry name" value="Hypothetical protein, similar to alpha- acetolactate decarboxylase, domain 2"/>
    <property type="match status" value="1"/>
</dbReference>
<comment type="caution">
    <text evidence="2">The sequence shown here is derived from an EMBL/GenBank/DDBJ whole genome shotgun (WGS) entry which is preliminary data.</text>
</comment>
<dbReference type="GO" id="GO:0003680">
    <property type="term" value="F:minor groove of adenine-thymine-rich DNA binding"/>
    <property type="evidence" value="ECO:0007669"/>
    <property type="project" value="InterPro"/>
</dbReference>
<dbReference type="OrthoDB" id="780035at2759"/>
<evidence type="ECO:0000313" key="2">
    <source>
        <dbReference type="EMBL" id="KAJ4969198.1"/>
    </source>
</evidence>
<dbReference type="InterPro" id="IPR014476">
    <property type="entry name" value="AHL15-29"/>
</dbReference>
<accession>A0A9Q0KEL9</accession>
<sequence length="142" mass="14604">MDNSNALQILLLNVAGGADIADSVAQFARRRQCGVCVFGGIGTVANITLRQPAAPGEVMTLHGCFEILSLTGSFLPPQALLGLSGLTVNLAGAQGQVVGGKVVGTFVAEGPVRVIACTFSNVIYERLPLEDNHDNGSAGLLQ</sequence>
<name>A0A9Q0KEL9_9MAGN</name>
<dbReference type="GO" id="GO:0005634">
    <property type="term" value="C:nucleus"/>
    <property type="evidence" value="ECO:0007669"/>
    <property type="project" value="TreeGrafter"/>
</dbReference>
<dbReference type="Pfam" id="PF03479">
    <property type="entry name" value="PCC"/>
    <property type="match status" value="1"/>
</dbReference>
<dbReference type="PANTHER" id="PTHR31100:SF3">
    <property type="entry name" value="AT-HOOK MOTIF NUCLEAR-LOCALIZED PROTEIN 20"/>
    <property type="match status" value="1"/>
</dbReference>
<dbReference type="GO" id="GO:0003700">
    <property type="term" value="F:DNA-binding transcription factor activity"/>
    <property type="evidence" value="ECO:0007669"/>
    <property type="project" value="TreeGrafter"/>
</dbReference>
<keyword evidence="3" id="KW-1185">Reference proteome</keyword>
<protein>
    <recommendedName>
        <fullName evidence="1">PPC domain-containing protein</fullName>
    </recommendedName>
</protein>
<organism evidence="2 3">
    <name type="scientific">Protea cynaroides</name>
    <dbReference type="NCBI Taxonomy" id="273540"/>
    <lineage>
        <taxon>Eukaryota</taxon>
        <taxon>Viridiplantae</taxon>
        <taxon>Streptophyta</taxon>
        <taxon>Embryophyta</taxon>
        <taxon>Tracheophyta</taxon>
        <taxon>Spermatophyta</taxon>
        <taxon>Magnoliopsida</taxon>
        <taxon>Proteales</taxon>
        <taxon>Proteaceae</taxon>
        <taxon>Protea</taxon>
    </lineage>
</organism>
<reference evidence="2" key="1">
    <citation type="journal article" date="2023" name="Plant J.">
        <title>The genome of the king protea, Protea cynaroides.</title>
        <authorList>
            <person name="Chang J."/>
            <person name="Duong T.A."/>
            <person name="Schoeman C."/>
            <person name="Ma X."/>
            <person name="Roodt D."/>
            <person name="Barker N."/>
            <person name="Li Z."/>
            <person name="Van de Peer Y."/>
            <person name="Mizrachi E."/>
        </authorList>
    </citation>
    <scope>NUCLEOTIDE SEQUENCE</scope>
    <source>
        <tissue evidence="2">Young leaves</tissue>
    </source>
</reference>